<dbReference type="Gene3D" id="3.90.226.10">
    <property type="entry name" value="2-enoyl-CoA Hydratase, Chain A, domain 1"/>
    <property type="match status" value="2"/>
</dbReference>
<evidence type="ECO:0000313" key="2">
    <source>
        <dbReference type="EMBL" id="TXF13308.1"/>
    </source>
</evidence>
<dbReference type="InParanoid" id="A0A5C7EP22"/>
<dbReference type="GO" id="GO:0004658">
    <property type="term" value="F:propionyl-CoA carboxylase activity"/>
    <property type="evidence" value="ECO:0007669"/>
    <property type="project" value="TreeGrafter"/>
</dbReference>
<dbReference type="AlphaFoldDB" id="A0A5C7EP22"/>
<dbReference type="InterPro" id="IPR034733">
    <property type="entry name" value="AcCoA_carboxyl_beta"/>
</dbReference>
<sequence length="439" mass="45698">MNAIAFSQLSARSRVDALADTGSFAPLPGSDASLLVGPACVGGEPVVVAASDPSDAGGSLGVRESERLLAACQLCQQEGWPFVLVIDSAGARLTEGLEALAAFRRLYRGVLELVSGGGRLLALLPRHAFGGASMLAFACERRIYCERTLLAMSGPAIIEALGGRDQLDARDRDAVRGLLGGRARCRHGGEERLVADSVDAFRAATLRWLGEVEERGPTPLSARHAALKARLVAAGVGLVPPSPADPVPEEMAKQLGVLFPRGYRAGFRDGVLWGTATTEAGAVGVLGLWGGRPVGAQGAWLLAEGALAFSQEYPGLPIVVLMDAPGHAARGLDERVILSAYLVHLAQVLHHIKSRCPLTLLVTGAAAGGIYVSLACPAQRVWALPQASVMELPPAAVAQVLGSAEGEDRSPERLLALGVVDRVLSAEAFAAAGRFIFDP</sequence>
<dbReference type="SUPFAM" id="SSF52096">
    <property type="entry name" value="ClpP/crotonase"/>
    <property type="match status" value="2"/>
</dbReference>
<dbReference type="EMBL" id="VPFL01000002">
    <property type="protein sequence ID" value="TXF13308.1"/>
    <property type="molecule type" value="Genomic_DNA"/>
</dbReference>
<name>A0A5C7EP22_9PROT</name>
<dbReference type="Proteomes" id="UP000321201">
    <property type="component" value="Unassembled WGS sequence"/>
</dbReference>
<proteinExistence type="predicted"/>
<dbReference type="Pfam" id="PF01039">
    <property type="entry name" value="Carboxyl_trans"/>
    <property type="match status" value="1"/>
</dbReference>
<reference evidence="2 3" key="1">
    <citation type="submission" date="2019-08" db="EMBL/GenBank/DDBJ databases">
        <title>Pelomicrobium methylotrophicum gen. nov., sp. nov. a moderately thermophilic, facultatively anaerobic, lithoautotrophic and methylotrophic bacterium isolated from a terrestrial mud volcano.</title>
        <authorList>
            <person name="Slobodkina G.B."/>
            <person name="Merkel A.Y."/>
            <person name="Slobodkin A.I."/>
        </authorList>
    </citation>
    <scope>NUCLEOTIDE SEQUENCE [LARGE SCALE GENOMIC DNA]</scope>
    <source>
        <strain evidence="2 3">SM250</strain>
    </source>
</reference>
<accession>A0A5C7EP22</accession>
<comment type="caution">
    <text evidence="2">The sequence shown here is derived from an EMBL/GenBank/DDBJ whole genome shotgun (WGS) entry which is preliminary data.</text>
</comment>
<keyword evidence="3" id="KW-1185">Reference proteome</keyword>
<evidence type="ECO:0000259" key="1">
    <source>
        <dbReference type="Pfam" id="PF01039"/>
    </source>
</evidence>
<feature type="domain" description="Acetyl-coenzyme A carboxylase carboxyl transferase subunit beta" evidence="1">
    <location>
        <begin position="37"/>
        <end position="405"/>
    </location>
</feature>
<dbReference type="PANTHER" id="PTHR43842:SF2">
    <property type="entry name" value="PROPIONYL-COA CARBOXYLASE BETA CHAIN, MITOCHONDRIAL"/>
    <property type="match status" value="1"/>
</dbReference>
<gene>
    <name evidence="2" type="ORF">FR698_01860</name>
</gene>
<protein>
    <recommendedName>
        <fullName evidence="1">Acetyl-coenzyme A carboxylase carboxyl transferase subunit beta domain-containing protein</fullName>
    </recommendedName>
</protein>
<dbReference type="InterPro" id="IPR029045">
    <property type="entry name" value="ClpP/crotonase-like_dom_sf"/>
</dbReference>
<dbReference type="OrthoDB" id="5502755at2"/>
<evidence type="ECO:0000313" key="3">
    <source>
        <dbReference type="Proteomes" id="UP000321201"/>
    </source>
</evidence>
<dbReference type="InterPro" id="IPR051047">
    <property type="entry name" value="AccD/PCCB"/>
</dbReference>
<organism evidence="2 3">
    <name type="scientific">Pelomicrobium methylotrophicum</name>
    <dbReference type="NCBI Taxonomy" id="2602750"/>
    <lineage>
        <taxon>Bacteria</taxon>
        <taxon>Pseudomonadati</taxon>
        <taxon>Pseudomonadota</taxon>
        <taxon>Hydrogenophilia</taxon>
        <taxon>Hydrogenophilia incertae sedis</taxon>
        <taxon>Pelomicrobium</taxon>
    </lineage>
</organism>
<dbReference type="RefSeq" id="WP_147798482.1">
    <property type="nucleotide sequence ID" value="NZ_VPFL01000002.1"/>
</dbReference>
<dbReference type="PANTHER" id="PTHR43842">
    <property type="entry name" value="PROPIONYL-COA CARBOXYLASE BETA CHAIN"/>
    <property type="match status" value="1"/>
</dbReference>